<dbReference type="GO" id="GO:0008270">
    <property type="term" value="F:zinc ion binding"/>
    <property type="evidence" value="ECO:0007669"/>
    <property type="project" value="UniProtKB-KW"/>
</dbReference>
<feature type="domain" description="NR LBD" evidence="15">
    <location>
        <begin position="638"/>
        <end position="866"/>
    </location>
</feature>
<dbReference type="InterPro" id="IPR013088">
    <property type="entry name" value="Znf_NHR/GATA"/>
</dbReference>
<dbReference type="Pfam" id="PF00104">
    <property type="entry name" value="Hormone_recep"/>
    <property type="match status" value="1"/>
</dbReference>
<dbReference type="FunFam" id="3.30.50.10:FF:000024">
    <property type="entry name" value="Androgen receptor"/>
    <property type="match status" value="1"/>
</dbReference>
<dbReference type="CDD" id="cd07173">
    <property type="entry name" value="NR_DBD_AR"/>
    <property type="match status" value="1"/>
</dbReference>
<dbReference type="SMART" id="SM00430">
    <property type="entry name" value="HOLI"/>
    <property type="match status" value="1"/>
</dbReference>
<dbReference type="PROSITE" id="PS51843">
    <property type="entry name" value="NR_LBD"/>
    <property type="match status" value="1"/>
</dbReference>
<dbReference type="GO" id="GO:0005634">
    <property type="term" value="C:nucleus"/>
    <property type="evidence" value="ECO:0007669"/>
    <property type="project" value="UniProtKB-SubCell"/>
</dbReference>
<dbReference type="GO" id="GO:0033993">
    <property type="term" value="P:response to lipid"/>
    <property type="evidence" value="ECO:0007669"/>
    <property type="project" value="UniProtKB-ARBA"/>
</dbReference>
<keyword evidence="5" id="KW-0479">Metal-binding</keyword>
<feature type="region of interest" description="Disordered" evidence="13">
    <location>
        <begin position="112"/>
        <end position="151"/>
    </location>
</feature>
<evidence type="ECO:0000313" key="17">
    <source>
        <dbReference type="Proteomes" id="UP001187315"/>
    </source>
</evidence>
<evidence type="ECO:0000256" key="12">
    <source>
        <dbReference type="ARBA" id="ARBA00023242"/>
    </source>
</evidence>
<dbReference type="GO" id="GO:0042562">
    <property type="term" value="F:hormone binding"/>
    <property type="evidence" value="ECO:0007669"/>
    <property type="project" value="UniProtKB-ARBA"/>
</dbReference>
<evidence type="ECO:0000256" key="5">
    <source>
        <dbReference type="ARBA" id="ARBA00022723"/>
    </source>
</evidence>
<dbReference type="PROSITE" id="PS51030">
    <property type="entry name" value="NUCLEAR_REC_DBD_2"/>
    <property type="match status" value="1"/>
</dbReference>
<dbReference type="InterPro" id="IPR001628">
    <property type="entry name" value="Znf_hrmn_rcpt"/>
</dbReference>
<evidence type="ECO:0000256" key="2">
    <source>
        <dbReference type="ARBA" id="ARBA00004496"/>
    </source>
</evidence>
<keyword evidence="7" id="KW-0862">Zinc</keyword>
<evidence type="ECO:0000256" key="9">
    <source>
        <dbReference type="ARBA" id="ARBA00023125"/>
    </source>
</evidence>
<dbReference type="GO" id="GO:0043565">
    <property type="term" value="F:sequence-specific DNA binding"/>
    <property type="evidence" value="ECO:0007669"/>
    <property type="project" value="InterPro"/>
</dbReference>
<protein>
    <recommendedName>
        <fullName evidence="18">Androgen receptor</fullName>
    </recommendedName>
</protein>
<dbReference type="SUPFAM" id="SSF48508">
    <property type="entry name" value="Nuclear receptor ligand-binding domain"/>
    <property type="match status" value="1"/>
</dbReference>
<evidence type="ECO:0000313" key="16">
    <source>
        <dbReference type="EMBL" id="KAK2816702.1"/>
    </source>
</evidence>
<proteinExistence type="inferred from homology"/>
<dbReference type="EMBL" id="JAVHJS010000025">
    <property type="protein sequence ID" value="KAK2816702.1"/>
    <property type="molecule type" value="Genomic_DNA"/>
</dbReference>
<evidence type="ECO:0000256" key="7">
    <source>
        <dbReference type="ARBA" id="ARBA00022833"/>
    </source>
</evidence>
<feature type="compositionally biased region" description="Basic and acidic residues" evidence="13">
    <location>
        <begin position="241"/>
        <end position="277"/>
    </location>
</feature>
<keyword evidence="10" id="KW-0804">Transcription</keyword>
<feature type="compositionally biased region" description="Gly residues" evidence="13">
    <location>
        <begin position="119"/>
        <end position="134"/>
    </location>
</feature>
<feature type="domain" description="Nuclear receptor" evidence="14">
    <location>
        <begin position="528"/>
        <end position="603"/>
    </location>
</feature>
<dbReference type="SUPFAM" id="SSF57716">
    <property type="entry name" value="Glucocorticoid receptor-like (DNA-binding domain)"/>
    <property type="match status" value="1"/>
</dbReference>
<dbReference type="GO" id="GO:0005737">
    <property type="term" value="C:cytoplasm"/>
    <property type="evidence" value="ECO:0007669"/>
    <property type="project" value="UniProtKB-SubCell"/>
</dbReference>
<dbReference type="SMART" id="SM00399">
    <property type="entry name" value="ZnF_C4"/>
    <property type="match status" value="1"/>
</dbReference>
<sequence>MATLPPPRIRFALITAPEGERQGDGEDSAHTHAATKRRRPLDRIHFVFFSKSERLNFSSNFSAVSRLRWTVMEARFGLGELFNAPYGADLPRGARETGAVVPLTEMWDGEWRDAHRGDGTSGGGSGGGGGGGGTARSVTVRDGKESSSCTEDRAAVTTLSELLCSDTGYNNNIANHNTATGTRGCTRELTASGGDTSAIPSRCCCSVSTDTSTTAATTTISETARELCKAVSVSLGLAMDPHAHHDGNRSSDFFEVRRRKEEEEEERVHARSDDRNRSSSSSSTNAGGGDAAAGREGRAPHVHGDNSKLLEMFKSGDEEDMMTMMQMDNARAHHQAAVITENADFGPGIASLVRSKSSSAAAGSSSLSCQFQQQQQQHQQQHDAQLNLELAPPVHDRYGDDYYYYWPRYNNVRVKYETVPPPLTRYGHGSAQYGNPSCTRSSAGLDAPLICSPYEYDYGARTGPGPGLSAAHEPWYHQSGSVLPRVSYPTATCMKNEVGEWLDVSTVQDCGLDSGREVFPMEFFFPPQRTCLICSDEASGCHYGALTCGSCKVFFKRAAEGKQKYLCASRNDCTIDKLRRKNCPSCRLKKCFEAGMTLGARKLKKIGQLKVPEEEGSGPSMLSRSGSIELIQNASPKASLTFHSQLVFLSILESIEPEVVNAGHDHAQPDSAAALLTSLNELGERQLVKVVKWAKGLPGESHMTMIQHAWMAVMVFALGWRSYKNVNARMLYFAPDLVFNDRRMHVSSMYEHCLQMKHLSQEFVLLQVTHEEFLCMKALLLFSIIPVEGLKSQKYFDELRSSYINELDRLINYGRKSNCAQRFYQLTRLMDSLQPIVRKLHQFTFDLFVQAQSLPTKVSFPEMIAEIISVQVPKILAGLSKPILFHKNMTPPHPAPRLATPTQPDLV</sequence>
<evidence type="ECO:0000256" key="1">
    <source>
        <dbReference type="ARBA" id="ARBA00004123"/>
    </source>
</evidence>
<dbReference type="InterPro" id="IPR001723">
    <property type="entry name" value="Nuclear_hrmn_rcpt"/>
</dbReference>
<dbReference type="Proteomes" id="UP001187315">
    <property type="component" value="Unassembled WGS sequence"/>
</dbReference>
<comment type="similarity">
    <text evidence="3">Belongs to the nuclear hormone receptor family. NR3 subfamily.</text>
</comment>
<evidence type="ECO:0000256" key="13">
    <source>
        <dbReference type="SAM" id="MobiDB-lite"/>
    </source>
</evidence>
<dbReference type="PROSITE" id="PS00031">
    <property type="entry name" value="NUCLEAR_REC_DBD_1"/>
    <property type="match status" value="1"/>
</dbReference>
<keyword evidence="8" id="KW-0805">Transcription regulation</keyword>
<keyword evidence="4" id="KW-0963">Cytoplasm</keyword>
<comment type="caution">
    <text evidence="16">The sequence shown here is derived from an EMBL/GenBank/DDBJ whole genome shotgun (WGS) entry which is preliminary data.</text>
</comment>
<evidence type="ECO:0008006" key="18">
    <source>
        <dbReference type="Google" id="ProtNLM"/>
    </source>
</evidence>
<evidence type="ECO:0000256" key="10">
    <source>
        <dbReference type="ARBA" id="ARBA00023163"/>
    </source>
</evidence>
<dbReference type="PRINTS" id="PR00398">
    <property type="entry name" value="STRDHORMONER"/>
</dbReference>
<keyword evidence="12" id="KW-0539">Nucleus</keyword>
<dbReference type="PANTHER" id="PTHR48092">
    <property type="entry name" value="KNIRPS-RELATED PROTEIN-RELATED"/>
    <property type="match status" value="1"/>
</dbReference>
<dbReference type="Pfam" id="PF00105">
    <property type="entry name" value="zf-C4"/>
    <property type="match status" value="1"/>
</dbReference>
<dbReference type="AlphaFoldDB" id="A0AA88IHT8"/>
<evidence type="ECO:0000256" key="11">
    <source>
        <dbReference type="ARBA" id="ARBA00023170"/>
    </source>
</evidence>
<name>A0AA88IHT8_TACVA</name>
<dbReference type="PRINTS" id="PR00047">
    <property type="entry name" value="STROIDFINGER"/>
</dbReference>
<keyword evidence="11" id="KW-0675">Receptor</keyword>
<keyword evidence="17" id="KW-1185">Reference proteome</keyword>
<evidence type="ECO:0000259" key="14">
    <source>
        <dbReference type="PROSITE" id="PS51030"/>
    </source>
</evidence>
<reference evidence="16" key="1">
    <citation type="submission" date="2023-08" db="EMBL/GenBank/DDBJ databases">
        <title>Pelteobagrus vachellii genome.</title>
        <authorList>
            <person name="Liu H."/>
        </authorList>
    </citation>
    <scope>NUCLEOTIDE SEQUENCE</scope>
    <source>
        <strain evidence="16">PRFRI_2022a</strain>
        <tissue evidence="16">Muscle</tissue>
    </source>
</reference>
<evidence type="ECO:0000256" key="4">
    <source>
        <dbReference type="ARBA" id="ARBA00022490"/>
    </source>
</evidence>
<dbReference type="Gene3D" id="3.30.50.10">
    <property type="entry name" value="Erythroid Transcription Factor GATA-1, subunit A"/>
    <property type="match status" value="1"/>
</dbReference>
<evidence type="ECO:0000259" key="15">
    <source>
        <dbReference type="PROSITE" id="PS51843"/>
    </source>
</evidence>
<dbReference type="GO" id="GO:0007165">
    <property type="term" value="P:signal transduction"/>
    <property type="evidence" value="ECO:0007669"/>
    <property type="project" value="UniProtKB-ARBA"/>
</dbReference>
<feature type="compositionally biased region" description="Basic and acidic residues" evidence="13">
    <location>
        <begin position="293"/>
        <end position="308"/>
    </location>
</feature>
<keyword evidence="9" id="KW-0238">DNA-binding</keyword>
<accession>A0AA88IHT8</accession>
<gene>
    <name evidence="16" type="ORF">Q7C36_022973</name>
</gene>
<comment type="subcellular location">
    <subcellularLocation>
        <location evidence="2">Cytoplasm</location>
    </subcellularLocation>
    <subcellularLocation>
        <location evidence="1">Nucleus</location>
    </subcellularLocation>
</comment>
<dbReference type="Gene3D" id="1.10.565.10">
    <property type="entry name" value="Retinoid X Receptor"/>
    <property type="match status" value="1"/>
</dbReference>
<evidence type="ECO:0000256" key="6">
    <source>
        <dbReference type="ARBA" id="ARBA00022771"/>
    </source>
</evidence>
<keyword evidence="6" id="KW-0863">Zinc-finger</keyword>
<evidence type="ECO:0000256" key="8">
    <source>
        <dbReference type="ARBA" id="ARBA00023015"/>
    </source>
</evidence>
<dbReference type="GO" id="GO:0003700">
    <property type="term" value="F:DNA-binding transcription factor activity"/>
    <property type="evidence" value="ECO:0007669"/>
    <property type="project" value="InterPro"/>
</dbReference>
<organism evidence="16 17">
    <name type="scientific">Tachysurus vachellii</name>
    <name type="common">Darkbarbel catfish</name>
    <name type="synonym">Pelteobagrus vachellii</name>
    <dbReference type="NCBI Taxonomy" id="175792"/>
    <lineage>
        <taxon>Eukaryota</taxon>
        <taxon>Metazoa</taxon>
        <taxon>Chordata</taxon>
        <taxon>Craniata</taxon>
        <taxon>Vertebrata</taxon>
        <taxon>Euteleostomi</taxon>
        <taxon>Actinopterygii</taxon>
        <taxon>Neopterygii</taxon>
        <taxon>Teleostei</taxon>
        <taxon>Ostariophysi</taxon>
        <taxon>Siluriformes</taxon>
        <taxon>Bagridae</taxon>
        <taxon>Tachysurus</taxon>
    </lineage>
</organism>
<dbReference type="InterPro" id="IPR000536">
    <property type="entry name" value="Nucl_hrmn_rcpt_lig-bd"/>
</dbReference>
<dbReference type="InterPro" id="IPR035500">
    <property type="entry name" value="NHR-like_dom_sf"/>
</dbReference>
<dbReference type="InterPro" id="IPR050200">
    <property type="entry name" value="Nuclear_hormone_rcpt_NR3"/>
</dbReference>
<feature type="compositionally biased region" description="Basic and acidic residues" evidence="13">
    <location>
        <begin position="139"/>
        <end position="151"/>
    </location>
</feature>
<feature type="region of interest" description="Disordered" evidence="13">
    <location>
        <begin position="240"/>
        <end position="309"/>
    </location>
</feature>
<evidence type="ECO:0000256" key="3">
    <source>
        <dbReference type="ARBA" id="ARBA00005413"/>
    </source>
</evidence>